<reference evidence="2 3" key="1">
    <citation type="submission" date="2013-08" db="EMBL/GenBank/DDBJ databases">
        <authorList>
            <person name="Huang J."/>
            <person name="Wang G."/>
        </authorList>
    </citation>
    <scope>NUCLEOTIDE SEQUENCE [LARGE SCALE GENOMIC DNA]</scope>
    <source>
        <strain evidence="2 3">BH030004</strain>
    </source>
</reference>
<name>A0A0A5HQB8_9BACI</name>
<feature type="signal peptide" evidence="1">
    <location>
        <begin position="1"/>
        <end position="17"/>
    </location>
</feature>
<keyword evidence="3" id="KW-1185">Reference proteome</keyword>
<dbReference type="EMBL" id="AVPF01000036">
    <property type="protein sequence ID" value="KGX85822.1"/>
    <property type="molecule type" value="Genomic_DNA"/>
</dbReference>
<evidence type="ECO:0000313" key="2">
    <source>
        <dbReference type="EMBL" id="KGX85822.1"/>
    </source>
</evidence>
<dbReference type="Proteomes" id="UP000030403">
    <property type="component" value="Unassembled WGS sequence"/>
</dbReference>
<sequence>MKNLLFLAIFMIMVVTACGPQKEANSTDIHTLMRDYPQVEQALKNIPEEDLERIIVPKYIPFEVQSVEAIVYPGKKKEVELIFSNGSLNLHVMNGEFSGSKIPSNTKIHGERSALYNTNKFGKVLEWPDKQHNGYYTIKLMTYTPEKELPYTKQDLLKVANSMYNDQNVSM</sequence>
<dbReference type="RefSeq" id="WP_027446052.1">
    <property type="nucleotide sequence ID" value="NZ_AULJ01000020.1"/>
</dbReference>
<evidence type="ECO:0000313" key="3">
    <source>
        <dbReference type="Proteomes" id="UP000030403"/>
    </source>
</evidence>
<organism evidence="2 3">
    <name type="scientific">Pontibacillus marinus BH030004 = DSM 16465</name>
    <dbReference type="NCBI Taxonomy" id="1385511"/>
    <lineage>
        <taxon>Bacteria</taxon>
        <taxon>Bacillati</taxon>
        <taxon>Bacillota</taxon>
        <taxon>Bacilli</taxon>
        <taxon>Bacillales</taxon>
        <taxon>Bacillaceae</taxon>
        <taxon>Pontibacillus</taxon>
    </lineage>
</organism>
<dbReference type="PROSITE" id="PS51257">
    <property type="entry name" value="PROKAR_LIPOPROTEIN"/>
    <property type="match status" value="1"/>
</dbReference>
<accession>A0A0A5HQB8</accession>
<comment type="caution">
    <text evidence="2">The sequence shown here is derived from an EMBL/GenBank/DDBJ whole genome shotgun (WGS) entry which is preliminary data.</text>
</comment>
<dbReference type="OrthoDB" id="2692121at2"/>
<dbReference type="eggNOG" id="ENOG5032AVJ">
    <property type="taxonomic scope" value="Bacteria"/>
</dbReference>
<evidence type="ECO:0000256" key="1">
    <source>
        <dbReference type="SAM" id="SignalP"/>
    </source>
</evidence>
<gene>
    <name evidence="2" type="ORF">N783_13745</name>
</gene>
<feature type="chain" id="PRO_5038838278" description="DUF4367 domain-containing protein" evidence="1">
    <location>
        <begin position="18"/>
        <end position="171"/>
    </location>
</feature>
<proteinExistence type="predicted"/>
<keyword evidence="1" id="KW-0732">Signal</keyword>
<protein>
    <recommendedName>
        <fullName evidence="4">DUF4367 domain-containing protein</fullName>
    </recommendedName>
</protein>
<evidence type="ECO:0008006" key="4">
    <source>
        <dbReference type="Google" id="ProtNLM"/>
    </source>
</evidence>
<dbReference type="AlphaFoldDB" id="A0A0A5HQB8"/>